<dbReference type="Proteomes" id="UP001168821">
    <property type="component" value="Unassembled WGS sequence"/>
</dbReference>
<dbReference type="EMBL" id="JALNTZ010000006">
    <property type="protein sequence ID" value="KAJ3647637.1"/>
    <property type="molecule type" value="Genomic_DNA"/>
</dbReference>
<name>A0AA38I4M5_9CUCU</name>
<sequence>MDMDYIDSSFDYDVENEDFYEVSVPAKGQKRRVTFKQQVSTKVSEGLFWGWVFVVFRLYFNQSWFIIQTLVRFLEKILRIFLARVEAM</sequence>
<gene>
    <name evidence="1" type="ORF">Zmor_019503</name>
</gene>
<protein>
    <submittedName>
        <fullName evidence="1">Uncharacterized protein</fullName>
    </submittedName>
</protein>
<accession>A0AA38I4M5</accession>
<proteinExistence type="predicted"/>
<comment type="caution">
    <text evidence="1">The sequence shown here is derived from an EMBL/GenBank/DDBJ whole genome shotgun (WGS) entry which is preliminary data.</text>
</comment>
<keyword evidence="2" id="KW-1185">Reference proteome</keyword>
<dbReference type="AlphaFoldDB" id="A0AA38I4M5"/>
<organism evidence="1 2">
    <name type="scientific">Zophobas morio</name>
    <dbReference type="NCBI Taxonomy" id="2755281"/>
    <lineage>
        <taxon>Eukaryota</taxon>
        <taxon>Metazoa</taxon>
        <taxon>Ecdysozoa</taxon>
        <taxon>Arthropoda</taxon>
        <taxon>Hexapoda</taxon>
        <taxon>Insecta</taxon>
        <taxon>Pterygota</taxon>
        <taxon>Neoptera</taxon>
        <taxon>Endopterygota</taxon>
        <taxon>Coleoptera</taxon>
        <taxon>Polyphaga</taxon>
        <taxon>Cucujiformia</taxon>
        <taxon>Tenebrionidae</taxon>
        <taxon>Zophobas</taxon>
    </lineage>
</organism>
<evidence type="ECO:0000313" key="2">
    <source>
        <dbReference type="Proteomes" id="UP001168821"/>
    </source>
</evidence>
<evidence type="ECO:0000313" key="1">
    <source>
        <dbReference type="EMBL" id="KAJ3647637.1"/>
    </source>
</evidence>
<reference evidence="1" key="1">
    <citation type="journal article" date="2023" name="G3 (Bethesda)">
        <title>Whole genome assemblies of Zophobas morio and Tenebrio molitor.</title>
        <authorList>
            <person name="Kaur S."/>
            <person name="Stinson S.A."/>
            <person name="diCenzo G.C."/>
        </authorList>
    </citation>
    <scope>NUCLEOTIDE SEQUENCE</scope>
    <source>
        <strain evidence="1">QUZm001</strain>
    </source>
</reference>